<dbReference type="PROSITE" id="PS51257">
    <property type="entry name" value="PROKAR_LIPOPROTEIN"/>
    <property type="match status" value="1"/>
</dbReference>
<dbReference type="Gene3D" id="2.60.40.1890">
    <property type="entry name" value="PCu(A)C copper chaperone"/>
    <property type="match status" value="1"/>
</dbReference>
<evidence type="ECO:0000256" key="1">
    <source>
        <dbReference type="SAM" id="SignalP"/>
    </source>
</evidence>
<dbReference type="PANTHER" id="PTHR36302">
    <property type="entry name" value="BLR7088 PROTEIN"/>
    <property type="match status" value="1"/>
</dbReference>
<feature type="signal peptide" evidence="1">
    <location>
        <begin position="1"/>
        <end position="21"/>
    </location>
</feature>
<gene>
    <name evidence="2" type="ORF">H3Z74_14975</name>
</gene>
<organism evidence="2 3">
    <name type="scientific">Sphingomonas alpina</name>
    <dbReference type="NCBI Taxonomy" id="653931"/>
    <lineage>
        <taxon>Bacteria</taxon>
        <taxon>Pseudomonadati</taxon>
        <taxon>Pseudomonadota</taxon>
        <taxon>Alphaproteobacteria</taxon>
        <taxon>Sphingomonadales</taxon>
        <taxon>Sphingomonadaceae</taxon>
        <taxon>Sphingomonas</taxon>
    </lineage>
</organism>
<name>A0A7H0LEH1_9SPHN</name>
<dbReference type="InterPro" id="IPR036182">
    <property type="entry name" value="PCuAC_sf"/>
</dbReference>
<dbReference type="KEGG" id="spap:H3Z74_14975"/>
<dbReference type="SUPFAM" id="SSF110087">
    <property type="entry name" value="DR1885-like metal-binding protein"/>
    <property type="match status" value="1"/>
</dbReference>
<dbReference type="EMBL" id="CP061038">
    <property type="protein sequence ID" value="QNQ08074.1"/>
    <property type="molecule type" value="Genomic_DNA"/>
</dbReference>
<dbReference type="Pfam" id="PF04314">
    <property type="entry name" value="PCuAC"/>
    <property type="match status" value="1"/>
</dbReference>
<feature type="chain" id="PRO_5028931233" evidence="1">
    <location>
        <begin position="22"/>
        <end position="146"/>
    </location>
</feature>
<dbReference type="Proteomes" id="UP000516148">
    <property type="component" value="Chromosome"/>
</dbReference>
<reference evidence="2 3" key="1">
    <citation type="submission" date="2020-09" db="EMBL/GenBank/DDBJ databases">
        <title>Sphingomonas sp., a new species isolated from pork steak.</title>
        <authorList>
            <person name="Heidler von Heilborn D."/>
        </authorList>
    </citation>
    <scope>NUCLEOTIDE SEQUENCE [LARGE SCALE GENOMIC DNA]</scope>
    <source>
        <strain evidence="3">S8-3T</strain>
    </source>
</reference>
<sequence length="146" mass="15141">MRLAILLTAAALVLSACSPPAEIEARDGYVRLAAVKGRPAAAYFTLHGGASDATLMSVDSTVAIKSEMHESMKAGAGMTMKPISDLPLPAQGTLAFTPGGKHVMLFDVNPGIKPGAVVPLTFTFTNGQRVDYRARAIGAGDPAPEF</sequence>
<evidence type="ECO:0000313" key="3">
    <source>
        <dbReference type="Proteomes" id="UP000516148"/>
    </source>
</evidence>
<dbReference type="RefSeq" id="WP_187760405.1">
    <property type="nucleotide sequence ID" value="NZ_CP061038.1"/>
</dbReference>
<evidence type="ECO:0000313" key="2">
    <source>
        <dbReference type="EMBL" id="QNQ08074.1"/>
    </source>
</evidence>
<dbReference type="InterPro" id="IPR007410">
    <property type="entry name" value="LpqE-like"/>
</dbReference>
<dbReference type="InterPro" id="IPR058248">
    <property type="entry name" value="Lxx211020-like"/>
</dbReference>
<keyword evidence="3" id="KW-1185">Reference proteome</keyword>
<dbReference type="AlphaFoldDB" id="A0A7H0LEH1"/>
<protein>
    <submittedName>
        <fullName evidence="2">Copper chaperone PCu(A)C</fullName>
    </submittedName>
</protein>
<proteinExistence type="predicted"/>
<dbReference type="PANTHER" id="PTHR36302:SF1">
    <property type="entry name" value="COPPER CHAPERONE PCU(A)C"/>
    <property type="match status" value="1"/>
</dbReference>
<accession>A0A7H0LEH1</accession>
<keyword evidence="1" id="KW-0732">Signal</keyword>